<evidence type="ECO:0000256" key="5">
    <source>
        <dbReference type="ARBA" id="ARBA00022723"/>
    </source>
</evidence>
<dbReference type="Pfam" id="PF00246">
    <property type="entry name" value="Peptidase_M14"/>
    <property type="match status" value="1"/>
</dbReference>
<dbReference type="PANTHER" id="PTHR11705:SF143">
    <property type="entry name" value="SLL0236 PROTEIN"/>
    <property type="match status" value="1"/>
</dbReference>
<comment type="catalytic activity">
    <reaction evidence="10">
        <text>Releases a C-terminal residue, which may be hydrophobic or positively charged.</text>
        <dbReference type="EC" id="3.4.17.18"/>
    </reaction>
</comment>
<dbReference type="Gene3D" id="3.40.630.10">
    <property type="entry name" value="Zn peptidases"/>
    <property type="match status" value="1"/>
</dbReference>
<dbReference type="PROSITE" id="PS52035">
    <property type="entry name" value="PEPTIDASE_M14"/>
    <property type="match status" value="1"/>
</dbReference>
<feature type="chain" id="PRO_5038895362" description="Zinc carboxypeptidase" evidence="15">
    <location>
        <begin position="33"/>
        <end position="805"/>
    </location>
</feature>
<evidence type="ECO:0000313" key="17">
    <source>
        <dbReference type="EMBL" id="RKR92089.1"/>
    </source>
</evidence>
<name>A0A495JVC3_9ACTN</name>
<dbReference type="GO" id="GO:0004181">
    <property type="term" value="F:metallocarboxypeptidase activity"/>
    <property type="evidence" value="ECO:0007669"/>
    <property type="project" value="InterPro"/>
</dbReference>
<dbReference type="AlphaFoldDB" id="A0A495JVC3"/>
<evidence type="ECO:0000256" key="14">
    <source>
        <dbReference type="PROSITE-ProRule" id="PRU01379"/>
    </source>
</evidence>
<keyword evidence="7" id="KW-0378">Hydrolase</keyword>
<feature type="domain" description="Peptidase M14" evidence="16">
    <location>
        <begin position="350"/>
        <end position="709"/>
    </location>
</feature>
<organism evidence="17 18">
    <name type="scientific">Micromonospora pisi</name>
    <dbReference type="NCBI Taxonomy" id="589240"/>
    <lineage>
        <taxon>Bacteria</taxon>
        <taxon>Bacillati</taxon>
        <taxon>Actinomycetota</taxon>
        <taxon>Actinomycetes</taxon>
        <taxon>Micromonosporales</taxon>
        <taxon>Micromonosporaceae</taxon>
        <taxon>Micromonospora</taxon>
    </lineage>
</organism>
<keyword evidence="8" id="KW-0862">Zinc</keyword>
<dbReference type="SUPFAM" id="SSF53187">
    <property type="entry name" value="Zn-dependent exopeptidases"/>
    <property type="match status" value="1"/>
</dbReference>
<evidence type="ECO:0000256" key="6">
    <source>
        <dbReference type="ARBA" id="ARBA00022729"/>
    </source>
</evidence>
<evidence type="ECO:0000256" key="9">
    <source>
        <dbReference type="ARBA" id="ARBA00023049"/>
    </source>
</evidence>
<comment type="function">
    <text evidence="11">Carboxypeptidase that possesses the specificities of both mammalian Cpase A and B. Thus shows broad substrate specificity, being able to cleave Cbz-Gly-Leu, Cbz-Gly-Val, Cbz-Gly-Phe, Cbz-Gly-Lys and Bz-Gly-Arg in vitro.</text>
</comment>
<evidence type="ECO:0000256" key="2">
    <source>
        <dbReference type="ARBA" id="ARBA00005988"/>
    </source>
</evidence>
<evidence type="ECO:0000259" key="16">
    <source>
        <dbReference type="PROSITE" id="PS52035"/>
    </source>
</evidence>
<dbReference type="GO" id="GO:0005615">
    <property type="term" value="C:extracellular space"/>
    <property type="evidence" value="ECO:0007669"/>
    <property type="project" value="TreeGrafter"/>
</dbReference>
<evidence type="ECO:0000256" key="10">
    <source>
        <dbReference type="ARBA" id="ARBA00050859"/>
    </source>
</evidence>
<keyword evidence="5" id="KW-0479">Metal-binding</keyword>
<evidence type="ECO:0000256" key="13">
    <source>
        <dbReference type="ARBA" id="ARBA00074273"/>
    </source>
</evidence>
<dbReference type="PANTHER" id="PTHR11705">
    <property type="entry name" value="PROTEASE FAMILY M14 CARBOXYPEPTIDASE A,B"/>
    <property type="match status" value="1"/>
</dbReference>
<dbReference type="GO" id="GO:0008270">
    <property type="term" value="F:zinc ion binding"/>
    <property type="evidence" value="ECO:0007669"/>
    <property type="project" value="InterPro"/>
</dbReference>
<evidence type="ECO:0000256" key="11">
    <source>
        <dbReference type="ARBA" id="ARBA00055464"/>
    </source>
</evidence>
<dbReference type="OrthoDB" id="5240362at2"/>
<keyword evidence="9" id="KW-0482">Metalloprotease</keyword>
<evidence type="ECO:0000313" key="18">
    <source>
        <dbReference type="Proteomes" id="UP000277671"/>
    </source>
</evidence>
<keyword evidence="6 15" id="KW-0732">Signal</keyword>
<comment type="caution">
    <text evidence="17">The sequence shown here is derived from an EMBL/GenBank/DDBJ whole genome shotgun (WGS) entry which is preliminary data.</text>
</comment>
<keyword evidence="3" id="KW-0121">Carboxypeptidase</keyword>
<evidence type="ECO:0000256" key="3">
    <source>
        <dbReference type="ARBA" id="ARBA00022645"/>
    </source>
</evidence>
<keyword evidence="18" id="KW-1185">Reference proteome</keyword>
<dbReference type="GO" id="GO:0006508">
    <property type="term" value="P:proteolysis"/>
    <property type="evidence" value="ECO:0007669"/>
    <property type="project" value="UniProtKB-KW"/>
</dbReference>
<dbReference type="SMART" id="SM00631">
    <property type="entry name" value="Zn_pept"/>
    <property type="match status" value="1"/>
</dbReference>
<dbReference type="Pfam" id="PF13290">
    <property type="entry name" value="CHB_HEX_C_1"/>
    <property type="match status" value="1"/>
</dbReference>
<evidence type="ECO:0000256" key="4">
    <source>
        <dbReference type="ARBA" id="ARBA00022670"/>
    </source>
</evidence>
<sequence length="805" mass="86413">MRSIRRPARASRLVALLTVPTALLLGALPTLASPADNGQVEPSRKSSTEQNGVALMRIVAADKGEVDRLADLGVDLVEYNKPLEDGIEVHAVLSPEETTALRAMGFDVQGKISDQDDYRANVAERKAAIAAVDAAALDDDQLTVLRAEWFTSLDGNRFLSFEVKSDAGADAATVITASWDTGMDTPPASGGTATMSRFTDAGQYMYHRFTSPLALTTAEPNRVTFTSSKGGTVKASVTQWLGKPKEAPDEHYVSDFVDHYMDPTEITERIVGLAAEFPKITQIIDLPNLTNGYRRKAQAQFGTAAASTFYVTTKAWGHEGGNDTSVSLINPGAANQPLTVLVAGKTVVVSLATDGTGALTSTAAQVVAALNADAAASALLTASTYRGNAGAGLVATAGATRLSDNLQAPPSISREPFQMKALRIGRAKDGSKPGVYLYCQQHAREWVTPITCLETAERLLRNYEQDAKTRNLVNGLDIFILPVVNPDGAHYSMYDFNSQRKNMTNHCPDATADPANRNSWGVDLNRNQNVGSFYDGYNGASSSCTSGTYAGPSEQSEPEAKNEDWLINTYPNIKFSMNTHSYGGYFMWAPGAYKTAGREVLPRTDFGTENFFWNASSKILSAVQSHRGTAIWPGRTGPTTDVLYSAAGNSADAHWYNKGIIAWNFEVGADKYNPATNRWDAVGFQPEFSEGHEEAMEFSSGQIAILEVAKAYAADKSKPTAELVVKSKGAGTTDFTFATSEAANVYYTLDGSEPTTSSLKLGFAGYREGAERITVTAKTTVRWLAVDIAGNVGTVQEKVLNVPKS</sequence>
<gene>
    <name evidence="17" type="ORF">BDK92_6521</name>
</gene>
<reference evidence="17 18" key="1">
    <citation type="submission" date="2018-10" db="EMBL/GenBank/DDBJ databases">
        <title>Sequencing the genomes of 1000 actinobacteria strains.</title>
        <authorList>
            <person name="Klenk H.-P."/>
        </authorList>
    </citation>
    <scope>NUCLEOTIDE SEQUENCE [LARGE SCALE GENOMIC DNA]</scope>
    <source>
        <strain evidence="17 18">DSM 45175</strain>
    </source>
</reference>
<dbReference type="EC" id="3.4.17.18" evidence="12"/>
<comment type="cofactor">
    <cofactor evidence="1">
        <name>Zn(2+)</name>
        <dbReference type="ChEBI" id="CHEBI:29105"/>
    </cofactor>
</comment>
<keyword evidence="4" id="KW-0645">Protease</keyword>
<proteinExistence type="inferred from homology"/>
<feature type="signal peptide" evidence="15">
    <location>
        <begin position="1"/>
        <end position="32"/>
    </location>
</feature>
<dbReference type="EMBL" id="RBKT01000001">
    <property type="protein sequence ID" value="RKR92089.1"/>
    <property type="molecule type" value="Genomic_DNA"/>
</dbReference>
<dbReference type="InterPro" id="IPR000834">
    <property type="entry name" value="Peptidase_M14"/>
</dbReference>
<dbReference type="InterPro" id="IPR057246">
    <property type="entry name" value="CARBOXYPEPT_ZN_1"/>
</dbReference>
<protein>
    <recommendedName>
        <fullName evidence="13">Zinc carboxypeptidase</fullName>
        <ecNumber evidence="12">3.4.17.18</ecNumber>
    </recommendedName>
</protein>
<evidence type="ECO:0000256" key="1">
    <source>
        <dbReference type="ARBA" id="ARBA00001947"/>
    </source>
</evidence>
<evidence type="ECO:0000256" key="7">
    <source>
        <dbReference type="ARBA" id="ARBA00022801"/>
    </source>
</evidence>
<dbReference type="FunFam" id="3.40.630.10:FF:000084">
    <property type="entry name" value="Carboxypeptidase B2"/>
    <property type="match status" value="1"/>
</dbReference>
<dbReference type="PROSITE" id="PS00132">
    <property type="entry name" value="CARBOXYPEPT_ZN_1"/>
    <property type="match status" value="1"/>
</dbReference>
<comment type="similarity">
    <text evidence="2 14">Belongs to the peptidase M14 family.</text>
</comment>
<evidence type="ECO:0000256" key="8">
    <source>
        <dbReference type="ARBA" id="ARBA00022833"/>
    </source>
</evidence>
<accession>A0A495JVC3</accession>
<dbReference type="Proteomes" id="UP000277671">
    <property type="component" value="Unassembled WGS sequence"/>
</dbReference>
<dbReference type="InterPro" id="IPR059177">
    <property type="entry name" value="GH29D-like_dom"/>
</dbReference>
<feature type="active site" description="Proton donor/acceptor" evidence="14">
    <location>
        <position position="666"/>
    </location>
</feature>
<evidence type="ECO:0000256" key="15">
    <source>
        <dbReference type="SAM" id="SignalP"/>
    </source>
</evidence>
<dbReference type="RefSeq" id="WP_147457195.1">
    <property type="nucleotide sequence ID" value="NZ_RBKT01000001.1"/>
</dbReference>
<evidence type="ECO:0000256" key="12">
    <source>
        <dbReference type="ARBA" id="ARBA00066554"/>
    </source>
</evidence>